<keyword evidence="2" id="KW-0732">Signal</keyword>
<gene>
    <name evidence="4" type="ORF">GCM10022252_62710</name>
</gene>
<comment type="caution">
    <text evidence="4">The sequence shown here is derived from an EMBL/GenBank/DDBJ whole genome shotgun (WGS) entry which is preliminary data.</text>
</comment>
<sequence>MRRTLIAAVAALSTVAGAVAGSAPAMAGRRPGIDVIGLTGDQRLVGFEIRSPGRTRDLGRVRGLAGDTALVGIDYRVRDGKLYGVGNRGGVYTLGGPARAVKVSQLTVPLSGTDFGVDFNPAADRLRVISDTGQNLRHNLDDPAGTPAAGRTVADGPLTGPQARSQAAPPVTASAGPQTDPSSASQAGSLTGLLTGPSPTPAPAVAEAVATGVSGAGYTNNDLSPATATTLFDVDTTAGRVLLQSPANAGTLAATGNLRVAATGAAGFDIHSSLRNGVTVSNSAFAALRVGGRYGFYGINLLTGAVNYDYGLFPANRQVRDIAIRLDRG</sequence>
<dbReference type="RefSeq" id="WP_344921753.1">
    <property type="nucleotide sequence ID" value="NZ_BAABAQ010000013.1"/>
</dbReference>
<accession>A0ABP8BE29</accession>
<evidence type="ECO:0000313" key="4">
    <source>
        <dbReference type="EMBL" id="GAA4204090.1"/>
    </source>
</evidence>
<evidence type="ECO:0000259" key="3">
    <source>
        <dbReference type="Pfam" id="PF14339"/>
    </source>
</evidence>
<keyword evidence="5" id="KW-1185">Reference proteome</keyword>
<evidence type="ECO:0000313" key="5">
    <source>
        <dbReference type="Proteomes" id="UP001501251"/>
    </source>
</evidence>
<name>A0ABP8BE29_9ACTN</name>
<dbReference type="InterPro" id="IPR025507">
    <property type="entry name" value="DUF4394"/>
</dbReference>
<organism evidence="4 5">
    <name type="scientific">Streptosporangium oxazolinicum</name>
    <dbReference type="NCBI Taxonomy" id="909287"/>
    <lineage>
        <taxon>Bacteria</taxon>
        <taxon>Bacillati</taxon>
        <taxon>Actinomycetota</taxon>
        <taxon>Actinomycetes</taxon>
        <taxon>Streptosporangiales</taxon>
        <taxon>Streptosporangiaceae</taxon>
        <taxon>Streptosporangium</taxon>
    </lineage>
</organism>
<feature type="domain" description="DUF4394" evidence="3">
    <location>
        <begin position="43"/>
        <end position="175"/>
    </location>
</feature>
<feature type="domain" description="DUF4394" evidence="3">
    <location>
        <begin position="205"/>
        <end position="323"/>
    </location>
</feature>
<evidence type="ECO:0000256" key="2">
    <source>
        <dbReference type="SAM" id="SignalP"/>
    </source>
</evidence>
<feature type="compositionally biased region" description="Polar residues" evidence="1">
    <location>
        <begin position="175"/>
        <end position="189"/>
    </location>
</feature>
<dbReference type="Pfam" id="PF14339">
    <property type="entry name" value="DUF4394"/>
    <property type="match status" value="2"/>
</dbReference>
<feature type="signal peptide" evidence="2">
    <location>
        <begin position="1"/>
        <end position="27"/>
    </location>
</feature>
<proteinExistence type="predicted"/>
<evidence type="ECO:0000256" key="1">
    <source>
        <dbReference type="SAM" id="MobiDB-lite"/>
    </source>
</evidence>
<reference evidence="5" key="1">
    <citation type="journal article" date="2019" name="Int. J. Syst. Evol. Microbiol.">
        <title>The Global Catalogue of Microorganisms (GCM) 10K type strain sequencing project: providing services to taxonomists for standard genome sequencing and annotation.</title>
        <authorList>
            <consortium name="The Broad Institute Genomics Platform"/>
            <consortium name="The Broad Institute Genome Sequencing Center for Infectious Disease"/>
            <person name="Wu L."/>
            <person name="Ma J."/>
        </authorList>
    </citation>
    <scope>NUCLEOTIDE SEQUENCE [LARGE SCALE GENOMIC DNA]</scope>
    <source>
        <strain evidence="5">JCM 17388</strain>
    </source>
</reference>
<feature type="chain" id="PRO_5047279963" description="DUF4394 domain-containing protein" evidence="2">
    <location>
        <begin position="28"/>
        <end position="329"/>
    </location>
</feature>
<protein>
    <recommendedName>
        <fullName evidence="3">DUF4394 domain-containing protein</fullName>
    </recommendedName>
</protein>
<dbReference type="EMBL" id="BAABAQ010000013">
    <property type="protein sequence ID" value="GAA4204090.1"/>
    <property type="molecule type" value="Genomic_DNA"/>
</dbReference>
<feature type="region of interest" description="Disordered" evidence="1">
    <location>
        <begin position="134"/>
        <end position="203"/>
    </location>
</feature>
<dbReference type="Proteomes" id="UP001501251">
    <property type="component" value="Unassembled WGS sequence"/>
</dbReference>